<evidence type="ECO:0000313" key="2">
    <source>
        <dbReference type="Proteomes" id="UP000499080"/>
    </source>
</evidence>
<dbReference type="EMBL" id="BGPR01000240">
    <property type="protein sequence ID" value="GBM07251.1"/>
    <property type="molecule type" value="Genomic_DNA"/>
</dbReference>
<proteinExistence type="predicted"/>
<gene>
    <name evidence="1" type="ORF">AVEN_25503_1</name>
</gene>
<name>A0A4Y2CS21_ARAVE</name>
<protein>
    <submittedName>
        <fullName evidence="1">Uncharacterized protein</fullName>
    </submittedName>
</protein>
<sequence length="171" mass="19019">MPFVLRHVFSPPILVEKLRKVFTDVPKFVLRQGSKSQNSSLPHSSSLTREISSFISSLDARSQSRQNYCFPASLAARSSKDHPTIPISLQIIRNSISSIHSSQFPSVSKTGDWFFLPVFQKFQFGAEVNGPLYKGRAACSNLSPGGKRCSYVTGSGHDIYLSPFHPVLFRL</sequence>
<organism evidence="1 2">
    <name type="scientific">Araneus ventricosus</name>
    <name type="common">Orbweaver spider</name>
    <name type="synonym">Epeira ventricosa</name>
    <dbReference type="NCBI Taxonomy" id="182803"/>
    <lineage>
        <taxon>Eukaryota</taxon>
        <taxon>Metazoa</taxon>
        <taxon>Ecdysozoa</taxon>
        <taxon>Arthropoda</taxon>
        <taxon>Chelicerata</taxon>
        <taxon>Arachnida</taxon>
        <taxon>Araneae</taxon>
        <taxon>Araneomorphae</taxon>
        <taxon>Entelegynae</taxon>
        <taxon>Araneoidea</taxon>
        <taxon>Araneidae</taxon>
        <taxon>Araneus</taxon>
    </lineage>
</organism>
<evidence type="ECO:0000313" key="1">
    <source>
        <dbReference type="EMBL" id="GBM07251.1"/>
    </source>
</evidence>
<comment type="caution">
    <text evidence="1">The sequence shown here is derived from an EMBL/GenBank/DDBJ whole genome shotgun (WGS) entry which is preliminary data.</text>
</comment>
<dbReference type="AlphaFoldDB" id="A0A4Y2CS21"/>
<dbReference type="Proteomes" id="UP000499080">
    <property type="component" value="Unassembled WGS sequence"/>
</dbReference>
<reference evidence="1 2" key="1">
    <citation type="journal article" date="2019" name="Sci. Rep.">
        <title>Orb-weaving spider Araneus ventricosus genome elucidates the spidroin gene catalogue.</title>
        <authorList>
            <person name="Kono N."/>
            <person name="Nakamura H."/>
            <person name="Ohtoshi R."/>
            <person name="Moran D.A.P."/>
            <person name="Shinohara A."/>
            <person name="Yoshida Y."/>
            <person name="Fujiwara M."/>
            <person name="Mori M."/>
            <person name="Tomita M."/>
            <person name="Arakawa K."/>
        </authorList>
    </citation>
    <scope>NUCLEOTIDE SEQUENCE [LARGE SCALE GENOMIC DNA]</scope>
</reference>
<accession>A0A4Y2CS21</accession>
<keyword evidence="2" id="KW-1185">Reference proteome</keyword>